<dbReference type="OrthoDB" id="5414143at2759"/>
<evidence type="ECO:0000313" key="2">
    <source>
        <dbReference type="EMBL" id="OAX79184.1"/>
    </source>
</evidence>
<feature type="region of interest" description="Disordered" evidence="1">
    <location>
        <begin position="1"/>
        <end position="22"/>
    </location>
</feature>
<comment type="caution">
    <text evidence="2">The sequence shown here is derived from an EMBL/GenBank/DDBJ whole genome shotgun (WGS) entry which is preliminary data.</text>
</comment>
<sequence length="684" mass="74295">MTANIVPGISEATAKPSSPEETRRMLKESDQAKGEMTIERYLYVTDPYRASSHPNPLPFPVHCEEEPDLLPPDQQADILDLLAAHGFTGVPEILLENITKLGYSPAGNIAVKTLRILYNASPSTLGDFSSAATSIRENFVSRGLQDIHVDIVHRDLSYKPSLFPISPTDPTTAIYERIKPELLEILKGSLGSSWKLMSLFQVGRTQETALPTVIILVQPMKTHDWAGLQRAMRTILDKHGSDYISLCCEFLPGSFPEYEYTETSYQHTGETGISQLGTISDECKVEMGFSNSATWKGILTNHHVATPLAKTPSSSRIAALANTFGFSPPEDDGTAVELQLFAGGDVEATKQHIDMRVHNLEELFSDYTNRQDRLTLNKAQPSAFSHLQTAILDTQTSLEKALRIQSFIEDMPLRVGDVLLSSGNLLYRDKIHDWAFVELSNSNGTITAADASSDSDPDSASVSVAQFQPNYMPPVPPNHSPTQYGFEFDLGPPSLRWPLATFGKLQPGKYYIKQGRSTGVTGGVCNGVLAVCNWSLRSGGDGDCDEEGRGHRVLYDEFGNQANYDPQNPNTATCTTTEEYVILSKGRCAGDYTTYTQSSFCEPGDDGSFIIGSDGSVCGLLYGTVATLCSGGVAAGRGFFYPGAGLATCFSNIIESLELRTRATDSEGNPVGAPAVFELPGLTE</sequence>
<protein>
    <submittedName>
        <fullName evidence="2">Uncharacterized protein</fullName>
    </submittedName>
</protein>
<evidence type="ECO:0000313" key="3">
    <source>
        <dbReference type="Proteomes" id="UP000091918"/>
    </source>
</evidence>
<proteinExistence type="predicted"/>
<name>A0A1B7NQT9_9EURO</name>
<dbReference type="EMBL" id="LGUA01001123">
    <property type="protein sequence ID" value="OAX79184.1"/>
    <property type="molecule type" value="Genomic_DNA"/>
</dbReference>
<gene>
    <name evidence="2" type="ORF">ACJ72_06498</name>
</gene>
<evidence type="ECO:0000256" key="1">
    <source>
        <dbReference type="SAM" id="MobiDB-lite"/>
    </source>
</evidence>
<reference evidence="2 3" key="1">
    <citation type="submission" date="2015-07" db="EMBL/GenBank/DDBJ databases">
        <title>Emmonsia species relationships and genome sequence.</title>
        <authorList>
            <person name="Cuomo C.A."/>
            <person name="Schwartz I.S."/>
            <person name="Kenyon C."/>
            <person name="de Hoog G.S."/>
            <person name="Govender N.P."/>
            <person name="Botha A."/>
            <person name="Moreno L."/>
            <person name="de Vries M."/>
            <person name="Munoz J.F."/>
            <person name="Stielow J.B."/>
        </authorList>
    </citation>
    <scope>NUCLEOTIDE SEQUENCE [LARGE SCALE GENOMIC DNA]</scope>
    <source>
        <strain evidence="2 3">CBS 136260</strain>
    </source>
</reference>
<keyword evidence="3" id="KW-1185">Reference proteome</keyword>
<dbReference type="Proteomes" id="UP000091918">
    <property type="component" value="Unassembled WGS sequence"/>
</dbReference>
<organism evidence="2 3">
    <name type="scientific">Emergomyces africanus</name>
    <dbReference type="NCBI Taxonomy" id="1955775"/>
    <lineage>
        <taxon>Eukaryota</taxon>
        <taxon>Fungi</taxon>
        <taxon>Dikarya</taxon>
        <taxon>Ascomycota</taxon>
        <taxon>Pezizomycotina</taxon>
        <taxon>Eurotiomycetes</taxon>
        <taxon>Eurotiomycetidae</taxon>
        <taxon>Onygenales</taxon>
        <taxon>Ajellomycetaceae</taxon>
        <taxon>Emergomyces</taxon>
    </lineage>
</organism>
<dbReference type="AlphaFoldDB" id="A0A1B7NQT9"/>
<accession>A0A1B7NQT9</accession>